<dbReference type="RefSeq" id="WP_099150654.1">
    <property type="nucleotide sequence ID" value="NZ_PDUD01000019.1"/>
</dbReference>
<dbReference type="Proteomes" id="UP000223913">
    <property type="component" value="Unassembled WGS sequence"/>
</dbReference>
<evidence type="ECO:0000259" key="1">
    <source>
        <dbReference type="SMART" id="SM00382"/>
    </source>
</evidence>
<dbReference type="Gene3D" id="3.40.50.300">
    <property type="entry name" value="P-loop containing nucleotide triphosphate hydrolases"/>
    <property type="match status" value="1"/>
</dbReference>
<feature type="domain" description="AAA+ ATPase" evidence="1">
    <location>
        <begin position="42"/>
        <end position="185"/>
    </location>
</feature>
<dbReference type="Pfam" id="PF20030">
    <property type="entry name" value="bpMoxR"/>
    <property type="match status" value="1"/>
</dbReference>
<dbReference type="SUPFAM" id="SSF52540">
    <property type="entry name" value="P-loop containing nucleoside triphosphate hydrolases"/>
    <property type="match status" value="1"/>
</dbReference>
<accession>A0A2D0NC32</accession>
<dbReference type="EMBL" id="PDUD01000019">
    <property type="protein sequence ID" value="PHN06061.1"/>
    <property type="molecule type" value="Genomic_DNA"/>
</dbReference>
<dbReference type="InterPro" id="IPR003593">
    <property type="entry name" value="AAA+_ATPase"/>
</dbReference>
<dbReference type="PANTHER" id="PTHR32204">
    <property type="entry name" value="ATPASE RAVA"/>
    <property type="match status" value="1"/>
</dbReference>
<keyword evidence="3" id="KW-1185">Reference proteome</keyword>
<dbReference type="InterPro" id="IPR045427">
    <property type="entry name" value="MoxR"/>
</dbReference>
<dbReference type="Pfam" id="PF17868">
    <property type="entry name" value="AAA_lid_8"/>
    <property type="match status" value="1"/>
</dbReference>
<evidence type="ECO:0000313" key="3">
    <source>
        <dbReference type="Proteomes" id="UP000223913"/>
    </source>
</evidence>
<dbReference type="InterPro" id="IPR050513">
    <property type="entry name" value="RavA_ATPases"/>
</dbReference>
<dbReference type="PANTHER" id="PTHR32204:SF0">
    <property type="entry name" value="ATPASE RAVA"/>
    <property type="match status" value="1"/>
</dbReference>
<organism evidence="2 3">
    <name type="scientific">Flavilitoribacter nigricans (strain ATCC 23147 / DSM 23189 / NBRC 102662 / NCIMB 1420 / SS-2)</name>
    <name type="common">Lewinella nigricans</name>
    <dbReference type="NCBI Taxonomy" id="1122177"/>
    <lineage>
        <taxon>Bacteria</taxon>
        <taxon>Pseudomonadati</taxon>
        <taxon>Bacteroidota</taxon>
        <taxon>Saprospiria</taxon>
        <taxon>Saprospirales</taxon>
        <taxon>Lewinellaceae</taxon>
        <taxon>Flavilitoribacter</taxon>
    </lineage>
</organism>
<dbReference type="SMART" id="SM00382">
    <property type="entry name" value="AAA"/>
    <property type="match status" value="1"/>
</dbReference>
<protein>
    <submittedName>
        <fullName evidence="2">ATPase</fullName>
    </submittedName>
</protein>
<reference evidence="2 3" key="1">
    <citation type="submission" date="2017-10" db="EMBL/GenBank/DDBJ databases">
        <title>The draft genome sequence of Lewinella nigricans NBRC 102662.</title>
        <authorList>
            <person name="Wang K."/>
        </authorList>
    </citation>
    <scope>NUCLEOTIDE SEQUENCE [LARGE SCALE GENOMIC DNA]</scope>
    <source>
        <strain evidence="2 3">NBRC 102662</strain>
    </source>
</reference>
<gene>
    <name evidence="2" type="ORF">CRP01_13910</name>
</gene>
<name>A0A2D0NC32_FLAN2</name>
<comment type="caution">
    <text evidence="2">The sequence shown here is derived from an EMBL/GenBank/DDBJ whole genome shotgun (WGS) entry which is preliminary data.</text>
</comment>
<dbReference type="CDD" id="cd00009">
    <property type="entry name" value="AAA"/>
    <property type="match status" value="1"/>
</dbReference>
<evidence type="ECO:0000313" key="2">
    <source>
        <dbReference type="EMBL" id="PHN06061.1"/>
    </source>
</evidence>
<dbReference type="AlphaFoldDB" id="A0A2D0NC32"/>
<dbReference type="InterPro" id="IPR027417">
    <property type="entry name" value="P-loop_NTPase"/>
</dbReference>
<dbReference type="GO" id="GO:0005524">
    <property type="term" value="F:ATP binding"/>
    <property type="evidence" value="ECO:0007669"/>
    <property type="project" value="InterPro"/>
</dbReference>
<dbReference type="OrthoDB" id="1814213at2"/>
<proteinExistence type="predicted"/>
<dbReference type="InterPro" id="IPR041538">
    <property type="entry name" value="RavA-like_AAA_lid"/>
</dbReference>
<dbReference type="PRINTS" id="PR00300">
    <property type="entry name" value="CLPPROTEASEA"/>
</dbReference>
<sequence length="522" mass="60866">MSSTITDIHKVRSHTKTLLESLCKGLYEREEAMRLSLLSAVAGESIFLLGPPGVGKSLIARRLKYAFRDGTSFEYLMSKFSTPDEIFGPVSIKKLKEEDKYERLTDRYLPSANIVFLDEIWKAGPAIQNALLTILNEKIYRNGGEDIKVDIRGIITASNELPPKNSSLDPIWDRFLLRLEVGNIRKFRNFLDMITDVSDVYEDDVPDTVKLTQQQLDDWSREIDAVELPAEVLNTIQVTKLKLDEHNTRTAGGSHPVIVHDRRWKKIVRLMRTSAFLNGRKAVNLMDCFLMIHCLWSHPEQKDKVQEIITEAVRQHSYTMAVNLQMVKQEAEDFENDVDREIKIRHTVSEEQLMPIDDEYFQLNKDDNRFEGIYVPIKQYRNLKIGEAEVVNFYDKDKNLVNRLKAEKSTEEHTIEVYYNSVRFTYPLRTRKAERTEVIMKPPHEIVQKHWDERHQRLMSYIDAQLAKMEEGKPAEMSDLQDNLFVNQDFSEVVLSNFREVAESLQSIRLRLEQLQYTYTNV</sequence>
<dbReference type="InterPro" id="IPR001270">
    <property type="entry name" value="ClpA/B"/>
</dbReference>